<keyword evidence="2" id="KW-1185">Reference proteome</keyword>
<organism evidence="1 2">
    <name type="scientific">Oopsacas minuta</name>
    <dbReference type="NCBI Taxonomy" id="111878"/>
    <lineage>
        <taxon>Eukaryota</taxon>
        <taxon>Metazoa</taxon>
        <taxon>Porifera</taxon>
        <taxon>Hexactinellida</taxon>
        <taxon>Hexasterophora</taxon>
        <taxon>Lyssacinosida</taxon>
        <taxon>Leucopsacidae</taxon>
        <taxon>Oopsacas</taxon>
    </lineage>
</organism>
<accession>A0AAV7JDJ0</accession>
<proteinExistence type="predicted"/>
<sequence length="275" mass="31780">MGSSLSLKRRVEATTNDFTVIRPNSCDILSDSYPERRLDIPSKRQRNNSFDNILTYRKNPILISPKRDFGSCSSNDDDTYLDITENRFLKKVQLYLRSLEQLGDISNLKFHYGHLKMKTEDGEEVNMEVHDQDYDLGEPLIALKPETNENNFLFVYTYCSSAKALSSRYTNISMIYITDVHRSKSKYHILQAGMTPQGQPTFIPRKIRVPDNPKLTSPFSRFIGILQSGGLGRTMLLFLTSSMEPYYLAQSDMSLDFTKDDRRAVVLEFKPQYYE</sequence>
<comment type="caution">
    <text evidence="1">The sequence shown here is derived from an EMBL/GenBank/DDBJ whole genome shotgun (WGS) entry which is preliminary data.</text>
</comment>
<dbReference type="EMBL" id="JAKMXF010000354">
    <property type="protein sequence ID" value="KAI6646748.1"/>
    <property type="molecule type" value="Genomic_DNA"/>
</dbReference>
<dbReference type="Proteomes" id="UP001165289">
    <property type="component" value="Unassembled WGS sequence"/>
</dbReference>
<protein>
    <submittedName>
        <fullName evidence="1">Uncharacterized protein</fullName>
    </submittedName>
</protein>
<name>A0AAV7JDJ0_9METZ</name>
<evidence type="ECO:0000313" key="2">
    <source>
        <dbReference type="Proteomes" id="UP001165289"/>
    </source>
</evidence>
<reference evidence="1 2" key="1">
    <citation type="journal article" date="2023" name="BMC Biol.">
        <title>The compact genome of the sponge Oopsacas minuta (Hexactinellida) is lacking key metazoan core genes.</title>
        <authorList>
            <person name="Santini S."/>
            <person name="Schenkelaars Q."/>
            <person name="Jourda C."/>
            <person name="Duchesne M."/>
            <person name="Belahbib H."/>
            <person name="Rocher C."/>
            <person name="Selva M."/>
            <person name="Riesgo A."/>
            <person name="Vervoort M."/>
            <person name="Leys S.P."/>
            <person name="Kodjabachian L."/>
            <person name="Le Bivic A."/>
            <person name="Borchiellini C."/>
            <person name="Claverie J.M."/>
            <person name="Renard E."/>
        </authorList>
    </citation>
    <scope>NUCLEOTIDE SEQUENCE [LARGE SCALE GENOMIC DNA]</scope>
    <source>
        <strain evidence="1">SPO-2</strain>
    </source>
</reference>
<dbReference type="AlphaFoldDB" id="A0AAV7JDJ0"/>
<gene>
    <name evidence="1" type="ORF">LOD99_12868</name>
</gene>
<evidence type="ECO:0000313" key="1">
    <source>
        <dbReference type="EMBL" id="KAI6646748.1"/>
    </source>
</evidence>